<feature type="transmembrane region" description="Helical" evidence="4">
    <location>
        <begin position="6"/>
        <end position="21"/>
    </location>
</feature>
<keyword evidence="4" id="KW-0812">Transmembrane</keyword>
<dbReference type="EC" id="7.1.1.-" evidence="4"/>
<accession>A0ABS5PWN5</accession>
<dbReference type="Pfam" id="PF00499">
    <property type="entry name" value="Oxidored_q3"/>
    <property type="match status" value="1"/>
</dbReference>
<feature type="transmembrane region" description="Helical" evidence="4">
    <location>
        <begin position="56"/>
        <end position="81"/>
    </location>
</feature>
<keyword evidence="4" id="KW-0472">Membrane</keyword>
<keyword evidence="4" id="KW-1133">Transmembrane helix</keyword>
<dbReference type="InterPro" id="IPR042106">
    <property type="entry name" value="Nuo/plastoQ_OxRdtase_6_NuoJ"/>
</dbReference>
<sequence>MELAFYFAAGVAVMSTLRVVTGSNPVHALLYLIISLLAVAMVFFSLGAPFAGALEIIVYAGAIMVLFVFVVMMLNLGSAAVEQERRWLTPGIWLGPAILCALLLGQLLYVLLGTPSGALIGHTTVDAKTVGISLFGPYLLAVELASMLLLAALVAAYHLGRHDAKDATP</sequence>
<comment type="catalytic activity">
    <reaction evidence="4">
        <text>a quinone + NADH + 5 H(+)(in) = a quinol + NAD(+) + 4 H(+)(out)</text>
        <dbReference type="Rhea" id="RHEA:57888"/>
        <dbReference type="ChEBI" id="CHEBI:15378"/>
        <dbReference type="ChEBI" id="CHEBI:24646"/>
        <dbReference type="ChEBI" id="CHEBI:57540"/>
        <dbReference type="ChEBI" id="CHEBI:57945"/>
        <dbReference type="ChEBI" id="CHEBI:132124"/>
    </reaction>
</comment>
<comment type="subunit">
    <text evidence="3">Composed of 13 different subunits. Subunits NuoA, H, J, K, L, M, N constitute the membrane sector of the complex.</text>
</comment>
<evidence type="ECO:0000313" key="6">
    <source>
        <dbReference type="Proteomes" id="UP001196601"/>
    </source>
</evidence>
<comment type="caution">
    <text evidence="5">The sequence shown here is derived from an EMBL/GenBank/DDBJ whole genome shotgun (WGS) entry which is preliminary data.</text>
</comment>
<comment type="subcellular location">
    <subcellularLocation>
        <location evidence="4">Cell membrane</location>
        <topology evidence="4">Multi-pass membrane protein</topology>
    </subcellularLocation>
</comment>
<protein>
    <recommendedName>
        <fullName evidence="2 4">NADH-quinone oxidoreductase subunit J</fullName>
        <ecNumber evidence="4">7.1.1.-</ecNumber>
    </recommendedName>
</protein>
<comment type="similarity">
    <text evidence="1 4">Belongs to the complex I subunit 6 family.</text>
</comment>
<dbReference type="InterPro" id="IPR001457">
    <property type="entry name" value="NADH_UbQ/plastoQ_OxRdtase_su6"/>
</dbReference>
<organism evidence="5 6">
    <name type="scientific">Pseudomonas lalucatii</name>
    <dbReference type="NCBI Taxonomy" id="1424203"/>
    <lineage>
        <taxon>Bacteria</taxon>
        <taxon>Pseudomonadati</taxon>
        <taxon>Pseudomonadota</taxon>
        <taxon>Gammaproteobacteria</taxon>
        <taxon>Pseudomonadales</taxon>
        <taxon>Pseudomonadaceae</taxon>
        <taxon>Pseudomonas</taxon>
    </lineage>
</organism>
<feature type="transmembrane region" description="Helical" evidence="4">
    <location>
        <begin position="132"/>
        <end position="157"/>
    </location>
</feature>
<keyword evidence="6" id="KW-1185">Reference proteome</keyword>
<evidence type="ECO:0000256" key="1">
    <source>
        <dbReference type="ARBA" id="ARBA00005698"/>
    </source>
</evidence>
<keyword evidence="5" id="KW-0560">Oxidoreductase</keyword>
<keyword evidence="4" id="KW-0874">Quinone</keyword>
<evidence type="ECO:0000313" key="5">
    <source>
        <dbReference type="EMBL" id="MBS7660483.1"/>
    </source>
</evidence>
<evidence type="ECO:0000256" key="3">
    <source>
        <dbReference type="ARBA" id="ARBA00025811"/>
    </source>
</evidence>
<keyword evidence="4" id="KW-1003">Cell membrane</keyword>
<feature type="transmembrane region" description="Helical" evidence="4">
    <location>
        <begin position="93"/>
        <end position="112"/>
    </location>
</feature>
<evidence type="ECO:0000256" key="4">
    <source>
        <dbReference type="RuleBase" id="RU004429"/>
    </source>
</evidence>
<dbReference type="PANTHER" id="PTHR33269">
    <property type="entry name" value="NADH-UBIQUINONE OXIDOREDUCTASE CHAIN 6"/>
    <property type="match status" value="1"/>
</dbReference>
<dbReference type="Proteomes" id="UP001196601">
    <property type="component" value="Unassembled WGS sequence"/>
</dbReference>
<proteinExistence type="inferred from homology"/>
<dbReference type="EMBL" id="JADPMV010000001">
    <property type="protein sequence ID" value="MBS7660483.1"/>
    <property type="molecule type" value="Genomic_DNA"/>
</dbReference>
<dbReference type="NCBIfam" id="NF005162">
    <property type="entry name" value="PRK06638.1-1"/>
    <property type="match status" value="1"/>
</dbReference>
<dbReference type="Gene3D" id="1.20.120.1200">
    <property type="entry name" value="NADH-ubiquinone/plastoquinone oxidoreductase chain 6, subunit NuoJ"/>
    <property type="match status" value="1"/>
</dbReference>
<reference evidence="5 6" key="1">
    <citation type="journal article" date="2021" name="Syst. Appl. Microbiol.">
        <title>Pseudomonas lalucatii sp. nov. isolated from Vallgornera, a karstic cave in Mallorca, Western Mediterranean.</title>
        <authorList>
            <person name="Busquets A."/>
            <person name="Mulet M."/>
            <person name="Gomila M."/>
            <person name="Garcia-Valdes E."/>
        </authorList>
    </citation>
    <scope>NUCLEOTIDE SEQUENCE [LARGE SCALE GENOMIC DNA]</scope>
    <source>
        <strain evidence="5 6">R1b54</strain>
    </source>
</reference>
<keyword evidence="4" id="KW-0520">NAD</keyword>
<dbReference type="RefSeq" id="WP_213637860.1">
    <property type="nucleotide sequence ID" value="NZ_JADPMV010000001.1"/>
</dbReference>
<evidence type="ECO:0000256" key="2">
    <source>
        <dbReference type="ARBA" id="ARBA00019907"/>
    </source>
</evidence>
<comment type="function">
    <text evidence="4">NDH-1 shuttles electrons from NADH, via FMN and iron-sulfur (Fe-S) centers, to quinones in the respiratory chain. Couples the redox reaction to proton translocation (for every two electrons transferred, four hydrogen ions are translocated across the cytoplasmic membrane), and thus conserves the redox energy in a proton gradient.</text>
</comment>
<dbReference type="GO" id="GO:0016491">
    <property type="term" value="F:oxidoreductase activity"/>
    <property type="evidence" value="ECO:0007669"/>
    <property type="project" value="UniProtKB-KW"/>
</dbReference>
<name>A0ABS5PWN5_9PSED</name>
<dbReference type="PANTHER" id="PTHR33269:SF17">
    <property type="entry name" value="NADH-UBIQUINONE OXIDOREDUCTASE CHAIN 6"/>
    <property type="match status" value="1"/>
</dbReference>
<gene>
    <name evidence="5" type="primary">nuoJ</name>
    <name evidence="5" type="ORF">I0D00_00770</name>
</gene>
<feature type="transmembrane region" description="Helical" evidence="4">
    <location>
        <begin position="28"/>
        <end position="50"/>
    </location>
</feature>